<dbReference type="GO" id="GO:0030905">
    <property type="term" value="C:retromer, tubulation complex"/>
    <property type="evidence" value="ECO:0007669"/>
    <property type="project" value="TreeGrafter"/>
</dbReference>
<evidence type="ECO:0000313" key="5">
    <source>
        <dbReference type="Proteomes" id="UP000317494"/>
    </source>
</evidence>
<dbReference type="GO" id="GO:0006886">
    <property type="term" value="P:intracellular protein transport"/>
    <property type="evidence" value="ECO:0007669"/>
    <property type="project" value="TreeGrafter"/>
</dbReference>
<comment type="caution">
    <text evidence="4">The sequence shown here is derived from an EMBL/GenBank/DDBJ whole genome shotgun (WGS) entry which is preliminary data.</text>
</comment>
<dbReference type="Gene3D" id="1.20.1270.60">
    <property type="entry name" value="Arfaptin homology (AH) domain/BAR domain"/>
    <property type="match status" value="1"/>
</dbReference>
<dbReference type="Pfam" id="PF09325">
    <property type="entry name" value="Vps5"/>
    <property type="match status" value="1"/>
</dbReference>
<dbReference type="GO" id="GO:0032266">
    <property type="term" value="F:phosphatidylinositol-3-phosphate binding"/>
    <property type="evidence" value="ECO:0007669"/>
    <property type="project" value="TreeGrafter"/>
</dbReference>
<dbReference type="GO" id="GO:0005829">
    <property type="term" value="C:cytosol"/>
    <property type="evidence" value="ECO:0007669"/>
    <property type="project" value="GOC"/>
</dbReference>
<sequence>MASVATSSASATVVSAAPTNMYDMRVLVTTINVKANDATYQLSATTNIPTYIRTRYAFQRTHAEVERLASALQTAYSDVIVPAPPPPSADPSFLAESVNRFLDRICNHHQLRTSEALKTFIESQFEFVSHQPLLRKAPSTFRFSKMGIATQNTRDDPFFEFARSEVAGIETHIYNMIKLNLDKIVKFEKDQAKSSNEVASKLIGLCTEGDALAGVLKKVAKCFQMADDVGSKQASYLSNTFNDSFTHCLRSVESAQITLQNRLNALNSYTEACKATSKKIQALEKLKAASTIKQDKVDAALGELDDAKKVEMQHRELLKRMTDSIKVEYTTFDAQFQTDMAMYLKNYAERQLAFARNMKAAFDVTIPALRPMIEYRQR</sequence>
<evidence type="ECO:0000313" key="6">
    <source>
        <dbReference type="Proteomes" id="UP000320475"/>
    </source>
</evidence>
<dbReference type="PANTHER" id="PTHR47433:SF1">
    <property type="entry name" value="VACUOLAR PROTEIN SORTING-ASSOCIATED PROTEIN 17"/>
    <property type="match status" value="1"/>
</dbReference>
<protein>
    <recommendedName>
        <fullName evidence="7">PX domain-containing protein</fullName>
    </recommendedName>
</protein>
<gene>
    <name evidence="4" type="ORF">SeLEV6574_g00655</name>
    <name evidence="3" type="ORF">SeMB42_g04837</name>
</gene>
<feature type="domain" description="Sorting nexin/Vps5-like C-terminal" evidence="2">
    <location>
        <begin position="143"/>
        <end position="353"/>
    </location>
</feature>
<dbReference type="AlphaFoldDB" id="A0A507DHZ8"/>
<dbReference type="Gene3D" id="3.30.1520.10">
    <property type="entry name" value="Phox-like domain"/>
    <property type="match status" value="1"/>
</dbReference>
<evidence type="ECO:0000259" key="1">
    <source>
        <dbReference type="Pfam" id="PF00787"/>
    </source>
</evidence>
<dbReference type="STRING" id="286115.A0A507DHZ8"/>
<dbReference type="EMBL" id="QEAN01000208">
    <property type="protein sequence ID" value="TPX43159.1"/>
    <property type="molecule type" value="Genomic_DNA"/>
</dbReference>
<dbReference type="Pfam" id="PF00787">
    <property type="entry name" value="PX"/>
    <property type="match status" value="1"/>
</dbReference>
<dbReference type="InterPro" id="IPR036871">
    <property type="entry name" value="PX_dom_sf"/>
</dbReference>
<organism evidence="4 6">
    <name type="scientific">Synchytrium endobioticum</name>
    <dbReference type="NCBI Taxonomy" id="286115"/>
    <lineage>
        <taxon>Eukaryota</taxon>
        <taxon>Fungi</taxon>
        <taxon>Fungi incertae sedis</taxon>
        <taxon>Chytridiomycota</taxon>
        <taxon>Chytridiomycota incertae sedis</taxon>
        <taxon>Chytridiomycetes</taxon>
        <taxon>Synchytriales</taxon>
        <taxon>Synchytriaceae</taxon>
        <taxon>Synchytrium</taxon>
    </lineage>
</organism>
<dbReference type="Proteomes" id="UP000320475">
    <property type="component" value="Unassembled WGS sequence"/>
</dbReference>
<evidence type="ECO:0000313" key="4">
    <source>
        <dbReference type="EMBL" id="TPX50857.1"/>
    </source>
</evidence>
<dbReference type="PANTHER" id="PTHR47433">
    <property type="entry name" value="VACUOLAR PROTEIN SORTING-ASSOCIATED PROTEIN 17"/>
    <property type="match status" value="1"/>
</dbReference>
<evidence type="ECO:0000259" key="2">
    <source>
        <dbReference type="Pfam" id="PF09325"/>
    </source>
</evidence>
<dbReference type="Proteomes" id="UP000317494">
    <property type="component" value="Unassembled WGS sequence"/>
</dbReference>
<dbReference type="GO" id="GO:0042147">
    <property type="term" value="P:retrograde transport, endosome to Golgi"/>
    <property type="evidence" value="ECO:0007669"/>
    <property type="project" value="TreeGrafter"/>
</dbReference>
<evidence type="ECO:0008006" key="7">
    <source>
        <dbReference type="Google" id="ProtNLM"/>
    </source>
</evidence>
<dbReference type="InterPro" id="IPR015404">
    <property type="entry name" value="Vps5_C"/>
</dbReference>
<feature type="domain" description="PX" evidence="1">
    <location>
        <begin position="54"/>
        <end position="123"/>
    </location>
</feature>
<dbReference type="InterPro" id="IPR027267">
    <property type="entry name" value="AH/BAR_dom_sf"/>
</dbReference>
<dbReference type="InterPro" id="IPR053055">
    <property type="entry name" value="VPS17"/>
</dbReference>
<dbReference type="VEuPathDB" id="FungiDB:SeMB42_g04837"/>
<dbReference type="GO" id="GO:0005768">
    <property type="term" value="C:endosome"/>
    <property type="evidence" value="ECO:0007669"/>
    <property type="project" value="TreeGrafter"/>
</dbReference>
<dbReference type="OrthoDB" id="9976382at2759"/>
<name>A0A507DHZ8_9FUNG</name>
<evidence type="ECO:0000313" key="3">
    <source>
        <dbReference type="EMBL" id="TPX43159.1"/>
    </source>
</evidence>
<dbReference type="EMBL" id="QEAM01000012">
    <property type="protein sequence ID" value="TPX50857.1"/>
    <property type="molecule type" value="Genomic_DNA"/>
</dbReference>
<proteinExistence type="predicted"/>
<keyword evidence="5" id="KW-1185">Reference proteome</keyword>
<reference evidence="5 6" key="1">
    <citation type="journal article" date="2019" name="Sci. Rep.">
        <title>Comparative genomics of chytrid fungi reveal insights into the obligate biotrophic and pathogenic lifestyle of Synchytrium endobioticum.</title>
        <authorList>
            <person name="van de Vossenberg B.T.L.H."/>
            <person name="Warris S."/>
            <person name="Nguyen H.D.T."/>
            <person name="van Gent-Pelzer M.P.E."/>
            <person name="Joly D.L."/>
            <person name="van de Geest H.C."/>
            <person name="Bonants P.J.M."/>
            <person name="Smith D.S."/>
            <person name="Levesque C.A."/>
            <person name="van der Lee T.A.J."/>
        </authorList>
    </citation>
    <scope>NUCLEOTIDE SEQUENCE [LARGE SCALE GENOMIC DNA]</scope>
    <source>
        <strain evidence="4 6">LEV6574</strain>
        <strain evidence="3 5">MB42</strain>
    </source>
</reference>
<accession>A0A507DHZ8</accession>
<dbReference type="InterPro" id="IPR001683">
    <property type="entry name" value="PX_dom"/>
</dbReference>
<dbReference type="SUPFAM" id="SSF64268">
    <property type="entry name" value="PX domain"/>
    <property type="match status" value="1"/>
</dbReference>